<dbReference type="InterPro" id="IPR042097">
    <property type="entry name" value="Aminopeptidase_N-like_N_sf"/>
</dbReference>
<evidence type="ECO:0000259" key="10">
    <source>
        <dbReference type="Pfam" id="PF17900"/>
    </source>
</evidence>
<dbReference type="PANTHER" id="PTHR11533:SF174">
    <property type="entry name" value="PUROMYCIN-SENSITIVE AMINOPEPTIDASE-RELATED"/>
    <property type="match status" value="1"/>
</dbReference>
<keyword evidence="4" id="KW-0645">Protease</keyword>
<keyword evidence="8" id="KW-0482">Metalloprotease</keyword>
<keyword evidence="7" id="KW-0862">Zinc</keyword>
<evidence type="ECO:0000256" key="7">
    <source>
        <dbReference type="ARBA" id="ARBA00022833"/>
    </source>
</evidence>
<dbReference type="Pfam" id="PF17900">
    <property type="entry name" value="Peptidase_M1_N"/>
    <property type="match status" value="1"/>
</dbReference>
<evidence type="ECO:0000256" key="1">
    <source>
        <dbReference type="ARBA" id="ARBA00001947"/>
    </source>
</evidence>
<protein>
    <submittedName>
        <fullName evidence="11">Metallopeptidase</fullName>
    </submittedName>
</protein>
<dbReference type="Pfam" id="PF01433">
    <property type="entry name" value="Peptidase_M1"/>
    <property type="match status" value="1"/>
</dbReference>
<dbReference type="GO" id="GO:0070006">
    <property type="term" value="F:metalloaminopeptidase activity"/>
    <property type="evidence" value="ECO:0007669"/>
    <property type="project" value="TreeGrafter"/>
</dbReference>
<accession>M1PWK4</accession>
<dbReference type="PANTHER" id="PTHR11533">
    <property type="entry name" value="PROTEASE M1 ZINC METALLOPROTEASE"/>
    <property type="match status" value="1"/>
</dbReference>
<dbReference type="InterPro" id="IPR014782">
    <property type="entry name" value="Peptidase_M1_dom"/>
</dbReference>
<dbReference type="Gene3D" id="2.60.40.1730">
    <property type="entry name" value="tricorn interacting facor f3 domain"/>
    <property type="match status" value="1"/>
</dbReference>
<dbReference type="InterPro" id="IPR045357">
    <property type="entry name" value="Aminopeptidase_N-like_N"/>
</dbReference>
<evidence type="ECO:0000256" key="2">
    <source>
        <dbReference type="ARBA" id="ARBA00010136"/>
    </source>
</evidence>
<evidence type="ECO:0000256" key="3">
    <source>
        <dbReference type="ARBA" id="ARBA00022438"/>
    </source>
</evidence>
<dbReference type="GO" id="GO:0006508">
    <property type="term" value="P:proteolysis"/>
    <property type="evidence" value="ECO:0007669"/>
    <property type="project" value="UniProtKB-KW"/>
</dbReference>
<dbReference type="EMBL" id="JX684095">
    <property type="protein sequence ID" value="AGF93519.1"/>
    <property type="molecule type" value="Genomic_DNA"/>
</dbReference>
<keyword evidence="5" id="KW-0479">Metal-binding</keyword>
<dbReference type="GO" id="GO:0005615">
    <property type="term" value="C:extracellular space"/>
    <property type="evidence" value="ECO:0007669"/>
    <property type="project" value="TreeGrafter"/>
</dbReference>
<dbReference type="InterPro" id="IPR001930">
    <property type="entry name" value="Peptidase_M1"/>
</dbReference>
<comment type="similarity">
    <text evidence="2">Belongs to the peptidase M1 family.</text>
</comment>
<dbReference type="GO" id="GO:0042277">
    <property type="term" value="F:peptide binding"/>
    <property type="evidence" value="ECO:0007669"/>
    <property type="project" value="TreeGrafter"/>
</dbReference>
<sequence length="558" mass="62414">MPLIRTPYRPVSIALLVAVVAATACSAQPASLPAAPPHPGIDVQHYAFDLTLADSTDRIDGRATVRVNVEADTLTAVRLDLLSPDAVRRGRAGAGMEVARVREQTPDGGATSVSFEQTPAHLHIRPDTLRAGQRRTFIIDYGGVPADGLVIGTNRHGDRTFFGDNWPNRARHWLPVVDHLSDKATVSFRVTAPAHYRVVANGARTSDSLTAERRTVHWQSEVPLPTKVMVIGVADFAVGSVATVDGVPVESWVYPEDRAAGFEDLGQAPGILRFFEEHIAPYPYPKLANVQSATRYGGMENASAIFYSEEAVADGRDSEELLAHEIAHQWYGNTVTEADWPHLWLSEGFATYLTGLWLEDTYGKERLRQYMRRARDRVRTFARQRPDEPLVDTTYASPMELLNPNAYQKGAWVLHMLRQEIGTETFWTALRQYYDRYRHANASTADFRTVVEDVSGRDLEAFFEQWTRRAGHPVLQIDWSHRAETESCVVEVRQVQEAPPFRVPLDIQVGGADAESRTVDLQGRQSTSELPCPTPPAQLRVDPHVRLLGEWTVERRRD</sequence>
<dbReference type="CDD" id="cd09603">
    <property type="entry name" value="M1_APN_like"/>
    <property type="match status" value="1"/>
</dbReference>
<reference evidence="11" key="1">
    <citation type="journal article" date="2013" name="Syst. Appl. Microbiol.">
        <title>New insights into the archaeal diversity of a hypersaline microbial mat obtained by a metagenomic approach.</title>
        <authorList>
            <person name="Lopez-Lopez A."/>
            <person name="Richter M."/>
            <person name="Pena A."/>
            <person name="Tamames J."/>
            <person name="Rossello-Mora R."/>
        </authorList>
    </citation>
    <scope>NUCLEOTIDE SEQUENCE</scope>
</reference>
<evidence type="ECO:0000256" key="5">
    <source>
        <dbReference type="ARBA" id="ARBA00022723"/>
    </source>
</evidence>
<dbReference type="GO" id="GO:0016020">
    <property type="term" value="C:membrane"/>
    <property type="evidence" value="ECO:0007669"/>
    <property type="project" value="TreeGrafter"/>
</dbReference>
<evidence type="ECO:0000313" key="11">
    <source>
        <dbReference type="EMBL" id="AGF93519.1"/>
    </source>
</evidence>
<dbReference type="InterPro" id="IPR027268">
    <property type="entry name" value="Peptidase_M4/M1_CTD_sf"/>
</dbReference>
<evidence type="ECO:0000256" key="8">
    <source>
        <dbReference type="ARBA" id="ARBA00023049"/>
    </source>
</evidence>
<keyword evidence="3" id="KW-0031">Aminopeptidase</keyword>
<evidence type="ECO:0000259" key="9">
    <source>
        <dbReference type="Pfam" id="PF01433"/>
    </source>
</evidence>
<dbReference type="PROSITE" id="PS51257">
    <property type="entry name" value="PROKAR_LIPOPROTEIN"/>
    <property type="match status" value="1"/>
</dbReference>
<proteinExistence type="inferred from homology"/>
<dbReference type="InterPro" id="IPR050344">
    <property type="entry name" value="Peptidase_M1_aminopeptidases"/>
</dbReference>
<dbReference type="SUPFAM" id="SSF63737">
    <property type="entry name" value="Leukotriene A4 hydrolase N-terminal domain"/>
    <property type="match status" value="1"/>
</dbReference>
<gene>
    <name evidence="11" type="ORF">FLSS-29_0011</name>
</gene>
<feature type="domain" description="Peptidase M1 membrane alanine aminopeptidase" evidence="9">
    <location>
        <begin position="267"/>
        <end position="466"/>
    </location>
</feature>
<dbReference type="GO" id="GO:0008270">
    <property type="term" value="F:zinc ion binding"/>
    <property type="evidence" value="ECO:0007669"/>
    <property type="project" value="InterPro"/>
</dbReference>
<dbReference type="SUPFAM" id="SSF55486">
    <property type="entry name" value="Metalloproteases ('zincins'), catalytic domain"/>
    <property type="match status" value="1"/>
</dbReference>
<dbReference type="GO" id="GO:0043171">
    <property type="term" value="P:peptide catabolic process"/>
    <property type="evidence" value="ECO:0007669"/>
    <property type="project" value="TreeGrafter"/>
</dbReference>
<evidence type="ECO:0000256" key="6">
    <source>
        <dbReference type="ARBA" id="ARBA00022801"/>
    </source>
</evidence>
<dbReference type="Gene3D" id="1.10.390.10">
    <property type="entry name" value="Neutral Protease Domain 2"/>
    <property type="match status" value="1"/>
</dbReference>
<dbReference type="PRINTS" id="PR00756">
    <property type="entry name" value="ALADIPTASE"/>
</dbReference>
<organism evidence="11">
    <name type="scientific">uncultured organism</name>
    <dbReference type="NCBI Taxonomy" id="155900"/>
    <lineage>
        <taxon>unclassified sequences</taxon>
        <taxon>environmental samples</taxon>
    </lineage>
</organism>
<name>M1PWK4_9ZZZZ</name>
<comment type="cofactor">
    <cofactor evidence="1">
        <name>Zn(2+)</name>
        <dbReference type="ChEBI" id="CHEBI:29105"/>
    </cofactor>
</comment>
<dbReference type="AlphaFoldDB" id="M1PWK4"/>
<evidence type="ECO:0000256" key="4">
    <source>
        <dbReference type="ARBA" id="ARBA00022670"/>
    </source>
</evidence>
<feature type="domain" description="Aminopeptidase N-like N-terminal" evidence="10">
    <location>
        <begin position="44"/>
        <end position="226"/>
    </location>
</feature>
<keyword evidence="6" id="KW-0378">Hydrolase</keyword>